<proteinExistence type="predicted"/>
<dbReference type="EMBL" id="CATZAZ010000005">
    <property type="protein sequence ID" value="CAJ0794785.1"/>
    <property type="molecule type" value="Genomic_DNA"/>
</dbReference>
<gene>
    <name evidence="2" type="ORF">R77560_02641</name>
</gene>
<accession>A0AAD2BPI7</accession>
<organism evidence="2 3">
    <name type="scientific">Ralstonia thomasii</name>
    <dbReference type="NCBI Taxonomy" id="3058596"/>
    <lineage>
        <taxon>Bacteria</taxon>
        <taxon>Pseudomonadati</taxon>
        <taxon>Pseudomonadota</taxon>
        <taxon>Betaproteobacteria</taxon>
        <taxon>Burkholderiales</taxon>
        <taxon>Burkholderiaceae</taxon>
        <taxon>Ralstonia</taxon>
    </lineage>
</organism>
<evidence type="ECO:0000313" key="2">
    <source>
        <dbReference type="EMBL" id="CAJ0794785.1"/>
    </source>
</evidence>
<evidence type="ECO:0000313" key="3">
    <source>
        <dbReference type="Proteomes" id="UP001189756"/>
    </source>
</evidence>
<evidence type="ECO:0000256" key="1">
    <source>
        <dbReference type="SAM" id="MobiDB-lite"/>
    </source>
</evidence>
<sequence length="75" mass="8125">MPADKFGRFMTSDTFLTRADAAVAAAVRRLEKQGIVPAYIRRQPEPQAKSEAAPSDIPPDVSQDVTSKHESPGSK</sequence>
<name>A0AAD2BPI7_9RALS</name>
<dbReference type="RefSeq" id="WP_012435750.1">
    <property type="nucleotide sequence ID" value="NZ_CATZAZ010000005.1"/>
</dbReference>
<reference evidence="2" key="1">
    <citation type="submission" date="2023-07" db="EMBL/GenBank/DDBJ databases">
        <authorList>
            <person name="Peeters C."/>
        </authorList>
    </citation>
    <scope>NUCLEOTIDE SEQUENCE</scope>
    <source>
        <strain evidence="2">R-77560</strain>
    </source>
</reference>
<feature type="region of interest" description="Disordered" evidence="1">
    <location>
        <begin position="38"/>
        <end position="75"/>
    </location>
</feature>
<dbReference type="GeneID" id="52187255"/>
<dbReference type="AlphaFoldDB" id="A0AAD2BPI7"/>
<protein>
    <submittedName>
        <fullName evidence="2">Uncharacterized protein</fullName>
    </submittedName>
</protein>
<comment type="caution">
    <text evidence="2">The sequence shown here is derived from an EMBL/GenBank/DDBJ whole genome shotgun (WGS) entry which is preliminary data.</text>
</comment>
<feature type="compositionally biased region" description="Basic and acidic residues" evidence="1">
    <location>
        <begin position="66"/>
        <end position="75"/>
    </location>
</feature>
<dbReference type="Proteomes" id="UP001189756">
    <property type="component" value="Unassembled WGS sequence"/>
</dbReference>